<evidence type="ECO:0000256" key="4">
    <source>
        <dbReference type="ARBA" id="ARBA00023004"/>
    </source>
</evidence>
<dbReference type="GO" id="GO:0005344">
    <property type="term" value="F:oxygen carrier activity"/>
    <property type="evidence" value="ECO:0007669"/>
    <property type="project" value="UniProtKB-KW"/>
</dbReference>
<dbReference type="OrthoDB" id="9774644at2"/>
<evidence type="ECO:0000313" key="6">
    <source>
        <dbReference type="EMBL" id="OAN46423.1"/>
    </source>
</evidence>
<dbReference type="GO" id="GO:0046872">
    <property type="term" value="F:metal ion binding"/>
    <property type="evidence" value="ECO:0007669"/>
    <property type="project" value="UniProtKB-KW"/>
</dbReference>
<dbReference type="STRING" id="1437059.A6A05_04160"/>
<keyword evidence="2" id="KW-0813">Transport</keyword>
<reference evidence="6 7" key="1">
    <citation type="submission" date="2016-04" db="EMBL/GenBank/DDBJ databases">
        <title>Draft genome sequence of freshwater magnetotactic bacteria Magnetospirillum marisnigri SP-1 and Magnetospirillum moscoviense BB-1.</title>
        <authorList>
            <person name="Koziaeva V."/>
            <person name="Dziuba M.V."/>
            <person name="Ivanov T.M."/>
            <person name="Kuznetsov B."/>
            <person name="Grouzdev D.S."/>
        </authorList>
    </citation>
    <scope>NUCLEOTIDE SEQUENCE [LARGE SCALE GENOMIC DNA]</scope>
    <source>
        <strain evidence="6 7">BB-1</strain>
    </source>
</reference>
<name>A0A178MD06_9PROT</name>
<gene>
    <name evidence="6" type="ORF">A6A05_04160</name>
</gene>
<dbReference type="Proteomes" id="UP000078543">
    <property type="component" value="Unassembled WGS sequence"/>
</dbReference>
<keyword evidence="2" id="KW-0561">Oxygen transport</keyword>
<dbReference type="InterPro" id="IPR016131">
    <property type="entry name" value="Haemerythrin_Fe_BS"/>
</dbReference>
<dbReference type="NCBIfam" id="TIGR02481">
    <property type="entry name" value="hemeryth_dom"/>
    <property type="match status" value="1"/>
</dbReference>
<proteinExistence type="inferred from homology"/>
<dbReference type="PROSITE" id="PS00550">
    <property type="entry name" value="HEMERYTHRINS"/>
    <property type="match status" value="1"/>
</dbReference>
<dbReference type="InterPro" id="IPR035938">
    <property type="entry name" value="Hemerythrin-like_sf"/>
</dbReference>
<protein>
    <recommendedName>
        <fullName evidence="5">Hemerythrin-like domain-containing protein</fullName>
    </recommendedName>
</protein>
<keyword evidence="7" id="KW-1185">Reference proteome</keyword>
<comment type="caution">
    <text evidence="6">The sequence shown here is derived from an EMBL/GenBank/DDBJ whole genome shotgun (WGS) entry which is preliminary data.</text>
</comment>
<evidence type="ECO:0000256" key="2">
    <source>
        <dbReference type="ARBA" id="ARBA00022621"/>
    </source>
</evidence>
<evidence type="ECO:0000256" key="1">
    <source>
        <dbReference type="ARBA" id="ARBA00010587"/>
    </source>
</evidence>
<organism evidence="6 7">
    <name type="scientific">Magnetospirillum moscoviense</name>
    <dbReference type="NCBI Taxonomy" id="1437059"/>
    <lineage>
        <taxon>Bacteria</taxon>
        <taxon>Pseudomonadati</taxon>
        <taxon>Pseudomonadota</taxon>
        <taxon>Alphaproteobacteria</taxon>
        <taxon>Rhodospirillales</taxon>
        <taxon>Rhodospirillaceae</taxon>
        <taxon>Magnetospirillum</taxon>
    </lineage>
</organism>
<dbReference type="PANTHER" id="PTHR37164">
    <property type="entry name" value="BACTERIOHEMERYTHRIN"/>
    <property type="match status" value="1"/>
</dbReference>
<comment type="similarity">
    <text evidence="1">Belongs to the hemerythrin family.</text>
</comment>
<dbReference type="InterPro" id="IPR012827">
    <property type="entry name" value="Hemerythrin_metal-bd"/>
</dbReference>
<evidence type="ECO:0000256" key="3">
    <source>
        <dbReference type="ARBA" id="ARBA00022723"/>
    </source>
</evidence>
<dbReference type="InterPro" id="IPR012312">
    <property type="entry name" value="Hemerythrin-like"/>
</dbReference>
<dbReference type="SUPFAM" id="SSF47188">
    <property type="entry name" value="Hemerythrin-like"/>
    <property type="match status" value="1"/>
</dbReference>
<accession>A0A178MD06</accession>
<dbReference type="InterPro" id="IPR050669">
    <property type="entry name" value="Hemerythrin"/>
</dbReference>
<evidence type="ECO:0000313" key="7">
    <source>
        <dbReference type="Proteomes" id="UP000078543"/>
    </source>
</evidence>
<dbReference type="CDD" id="cd12107">
    <property type="entry name" value="Hemerythrin"/>
    <property type="match status" value="1"/>
</dbReference>
<dbReference type="Gene3D" id="1.20.120.50">
    <property type="entry name" value="Hemerythrin-like"/>
    <property type="match status" value="1"/>
</dbReference>
<keyword evidence="4" id="KW-0408">Iron</keyword>
<dbReference type="Pfam" id="PF01814">
    <property type="entry name" value="Hemerythrin"/>
    <property type="match status" value="1"/>
</dbReference>
<dbReference type="RefSeq" id="WP_068503783.1">
    <property type="nucleotide sequence ID" value="NZ_LWQU01000174.1"/>
</dbReference>
<feature type="domain" description="Hemerythrin-like" evidence="5">
    <location>
        <begin position="14"/>
        <end position="125"/>
    </location>
</feature>
<sequence>MDAAWKKQYETGNPRIDFEHRVFLDLVSQFGAEAESDALPDRLRRTATEIFKYADFHFYSEETLMLDVGYPDFDHHHQIHISLLNELRQYIESIIVDSARAIDMSQFLFQWFVGHTVAEDTKLARYVAAASSST</sequence>
<dbReference type="EMBL" id="LWQU01000174">
    <property type="protein sequence ID" value="OAN46423.1"/>
    <property type="molecule type" value="Genomic_DNA"/>
</dbReference>
<dbReference type="AlphaFoldDB" id="A0A178MD06"/>
<keyword evidence="3" id="KW-0479">Metal-binding</keyword>
<evidence type="ECO:0000259" key="5">
    <source>
        <dbReference type="Pfam" id="PF01814"/>
    </source>
</evidence>
<dbReference type="PANTHER" id="PTHR37164:SF1">
    <property type="entry name" value="BACTERIOHEMERYTHRIN"/>
    <property type="match status" value="1"/>
</dbReference>